<keyword evidence="8" id="KW-0472">Membrane</keyword>
<evidence type="ECO:0000256" key="5">
    <source>
        <dbReference type="ARBA" id="ARBA00022840"/>
    </source>
</evidence>
<dbReference type="InterPro" id="IPR027417">
    <property type="entry name" value="P-loop_NTPase"/>
</dbReference>
<dbReference type="PANTHER" id="PTHR43297:SF13">
    <property type="entry name" value="NICKEL ABC TRANSPORTER, ATP-BINDING PROTEIN"/>
    <property type="match status" value="1"/>
</dbReference>
<comment type="subunit">
    <text evidence="9">The complex is composed of two ATP-binding proteins (NikD and NikE), two transmembrane proteins (NikB and NikC) and a solute-binding protein (NikA).</text>
</comment>
<evidence type="ECO:0000259" key="13">
    <source>
        <dbReference type="PROSITE" id="PS50893"/>
    </source>
</evidence>
<comment type="caution">
    <text evidence="14">The sequence shown here is derived from an EMBL/GenBank/DDBJ whole genome shotgun (WGS) entry which is preliminary data.</text>
</comment>
<dbReference type="PANTHER" id="PTHR43297">
    <property type="entry name" value="OLIGOPEPTIDE TRANSPORT ATP-BINDING PROTEIN APPD"/>
    <property type="match status" value="1"/>
</dbReference>
<dbReference type="Proteomes" id="UP001595821">
    <property type="component" value="Unassembled WGS sequence"/>
</dbReference>
<proteinExistence type="predicted"/>
<keyword evidence="6" id="KW-1278">Translocase</keyword>
<dbReference type="SUPFAM" id="SSF52540">
    <property type="entry name" value="P-loop containing nucleoside triphosphate hydrolases"/>
    <property type="match status" value="1"/>
</dbReference>
<evidence type="ECO:0000256" key="2">
    <source>
        <dbReference type="ARBA" id="ARBA00022448"/>
    </source>
</evidence>
<dbReference type="GO" id="GO:0005886">
    <property type="term" value="C:plasma membrane"/>
    <property type="evidence" value="ECO:0007669"/>
    <property type="project" value="UniProtKB-SubCell"/>
</dbReference>
<evidence type="ECO:0000256" key="8">
    <source>
        <dbReference type="ARBA" id="ARBA00023136"/>
    </source>
</evidence>
<dbReference type="RefSeq" id="WP_246972269.1">
    <property type="nucleotide sequence ID" value="NZ_CP095397.1"/>
</dbReference>
<dbReference type="PROSITE" id="PS00211">
    <property type="entry name" value="ABC_TRANSPORTER_1"/>
    <property type="match status" value="1"/>
</dbReference>
<gene>
    <name evidence="14" type="ORF">ACFOZ7_16035</name>
</gene>
<evidence type="ECO:0000256" key="10">
    <source>
        <dbReference type="ARBA" id="ARBA00039098"/>
    </source>
</evidence>
<keyword evidence="5 14" id="KW-0067">ATP-binding</keyword>
<dbReference type="NCBIfam" id="TIGR01727">
    <property type="entry name" value="oligo_HPY"/>
    <property type="match status" value="1"/>
</dbReference>
<dbReference type="InterPro" id="IPR017871">
    <property type="entry name" value="ABC_transporter-like_CS"/>
</dbReference>
<protein>
    <recommendedName>
        <fullName evidence="11">Nickel import system ATP-binding protein NikD</fullName>
        <ecNumber evidence="10">7.2.2.11</ecNumber>
    </recommendedName>
</protein>
<evidence type="ECO:0000256" key="4">
    <source>
        <dbReference type="ARBA" id="ARBA00022741"/>
    </source>
</evidence>
<keyword evidence="4" id="KW-0547">Nucleotide-binding</keyword>
<reference evidence="14 15" key="1">
    <citation type="journal article" date="2014" name="Int. J. Syst. Evol. Microbiol.">
        <title>Complete genome sequence of Corynebacterium casei LMG S-19264T (=DSM 44701T), isolated from a smear-ripened cheese.</title>
        <authorList>
            <consortium name="US DOE Joint Genome Institute (JGI-PGF)"/>
            <person name="Walter F."/>
            <person name="Albersmeier A."/>
            <person name="Kalinowski J."/>
            <person name="Ruckert C."/>
        </authorList>
    </citation>
    <scope>NUCLEOTIDE SEQUENCE [LARGE SCALE GENOMIC DNA]</scope>
    <source>
        <strain evidence="14 15">IBRC-M 10912</strain>
    </source>
</reference>
<dbReference type="GeneID" id="71852921"/>
<organism evidence="14 15">
    <name type="scientific">Natribaculum luteum</name>
    <dbReference type="NCBI Taxonomy" id="1586232"/>
    <lineage>
        <taxon>Archaea</taxon>
        <taxon>Methanobacteriati</taxon>
        <taxon>Methanobacteriota</taxon>
        <taxon>Stenosarchaea group</taxon>
        <taxon>Halobacteria</taxon>
        <taxon>Halobacteriales</taxon>
        <taxon>Natrialbaceae</taxon>
        <taxon>Natribaculum</taxon>
    </lineage>
</organism>
<evidence type="ECO:0000256" key="1">
    <source>
        <dbReference type="ARBA" id="ARBA00004202"/>
    </source>
</evidence>
<feature type="domain" description="ABC transporter" evidence="13">
    <location>
        <begin position="1"/>
        <end position="246"/>
    </location>
</feature>
<evidence type="ECO:0000313" key="14">
    <source>
        <dbReference type="EMBL" id="MFC4248423.1"/>
    </source>
</evidence>
<dbReference type="CDD" id="cd03257">
    <property type="entry name" value="ABC_NikE_OppD_transporters"/>
    <property type="match status" value="1"/>
</dbReference>
<dbReference type="Pfam" id="PF00005">
    <property type="entry name" value="ABC_tran"/>
    <property type="match status" value="1"/>
</dbReference>
<accession>A0ABD5P297</accession>
<evidence type="ECO:0000256" key="12">
    <source>
        <dbReference type="ARBA" id="ARBA00048610"/>
    </source>
</evidence>
<dbReference type="AlphaFoldDB" id="A0ABD5P297"/>
<comment type="catalytic activity">
    <reaction evidence="12">
        <text>Ni(2+)(out) + ATP + H2O = Ni(2+)(in) + ADP + phosphate + H(+)</text>
        <dbReference type="Rhea" id="RHEA:15557"/>
        <dbReference type="ChEBI" id="CHEBI:15377"/>
        <dbReference type="ChEBI" id="CHEBI:15378"/>
        <dbReference type="ChEBI" id="CHEBI:30616"/>
        <dbReference type="ChEBI" id="CHEBI:43474"/>
        <dbReference type="ChEBI" id="CHEBI:49786"/>
        <dbReference type="ChEBI" id="CHEBI:456216"/>
        <dbReference type="EC" id="7.2.2.11"/>
    </reaction>
    <physiologicalReaction direction="left-to-right" evidence="12">
        <dbReference type="Rhea" id="RHEA:15558"/>
    </physiologicalReaction>
</comment>
<evidence type="ECO:0000256" key="6">
    <source>
        <dbReference type="ARBA" id="ARBA00022967"/>
    </source>
</evidence>
<comment type="subcellular location">
    <subcellularLocation>
        <location evidence="1">Cell membrane</location>
        <topology evidence="1">Peripheral membrane protein</topology>
    </subcellularLocation>
</comment>
<sequence>MRYATERGSLLAVDDVSFDIEAGDMYGLVGESGAGKSTVGRAIMRMIEDPGSITGGQVVYGDRDILSVPESEMQTIRGNGISMIFQDPQAALNPVLTVGQQLRRVLRSHADETYSKAEETEQIIDALERVDIPDPESRLESYPVEFSGGMSQRVMIAMALISDPSILIADEPTSNLDVTIEANILDLLEDLQKRKDLTILLITHNMGVVAHHCDRIGVMYAGKLVEEGDVTDVFERPGHPYTRDLVGCVPRPNETRRGQLPTIEGTMPTPIDLPDACYFAPRCSFADEQCWKEAPGTETVLNDQTHRTACHFREEVTNVEDNA</sequence>
<evidence type="ECO:0000313" key="15">
    <source>
        <dbReference type="Proteomes" id="UP001595821"/>
    </source>
</evidence>
<dbReference type="GO" id="GO:0015413">
    <property type="term" value="F:ABC-type nickel transporter activity"/>
    <property type="evidence" value="ECO:0007669"/>
    <property type="project" value="UniProtKB-EC"/>
</dbReference>
<dbReference type="FunFam" id="3.40.50.300:FF:000016">
    <property type="entry name" value="Oligopeptide ABC transporter ATP-binding component"/>
    <property type="match status" value="1"/>
</dbReference>
<dbReference type="InterPro" id="IPR050388">
    <property type="entry name" value="ABC_Ni/Peptide_Import"/>
</dbReference>
<dbReference type="SMART" id="SM00382">
    <property type="entry name" value="AAA"/>
    <property type="match status" value="1"/>
</dbReference>
<dbReference type="PROSITE" id="PS50893">
    <property type="entry name" value="ABC_TRANSPORTER_2"/>
    <property type="match status" value="1"/>
</dbReference>
<evidence type="ECO:0000256" key="9">
    <source>
        <dbReference type="ARBA" id="ARBA00038669"/>
    </source>
</evidence>
<name>A0ABD5P297_9EURY</name>
<evidence type="ECO:0000256" key="3">
    <source>
        <dbReference type="ARBA" id="ARBA00022475"/>
    </source>
</evidence>
<dbReference type="GO" id="GO:0005524">
    <property type="term" value="F:ATP binding"/>
    <property type="evidence" value="ECO:0007669"/>
    <property type="project" value="UniProtKB-KW"/>
</dbReference>
<dbReference type="InterPro" id="IPR003593">
    <property type="entry name" value="AAA+_ATPase"/>
</dbReference>
<evidence type="ECO:0000256" key="11">
    <source>
        <dbReference type="ARBA" id="ARBA00044143"/>
    </source>
</evidence>
<keyword evidence="3" id="KW-1003">Cell membrane</keyword>
<evidence type="ECO:0000256" key="7">
    <source>
        <dbReference type="ARBA" id="ARBA00023065"/>
    </source>
</evidence>
<dbReference type="InterPro" id="IPR013563">
    <property type="entry name" value="Oligopep_ABC_C"/>
</dbReference>
<dbReference type="EMBL" id="JBHSDJ010000122">
    <property type="protein sequence ID" value="MFC4248423.1"/>
    <property type="molecule type" value="Genomic_DNA"/>
</dbReference>
<dbReference type="Gene3D" id="3.40.50.300">
    <property type="entry name" value="P-loop containing nucleotide triphosphate hydrolases"/>
    <property type="match status" value="1"/>
</dbReference>
<keyword evidence="2" id="KW-0813">Transport</keyword>
<dbReference type="Pfam" id="PF08352">
    <property type="entry name" value="oligo_HPY"/>
    <property type="match status" value="1"/>
</dbReference>
<keyword evidence="7" id="KW-0406">Ion transport</keyword>
<dbReference type="InterPro" id="IPR003439">
    <property type="entry name" value="ABC_transporter-like_ATP-bd"/>
</dbReference>
<dbReference type="EC" id="7.2.2.11" evidence="10"/>